<dbReference type="Proteomes" id="UP000683575">
    <property type="component" value="Chromosome"/>
</dbReference>
<dbReference type="AlphaFoldDB" id="A0A975T2U7"/>
<dbReference type="InterPro" id="IPR049790">
    <property type="entry name" value="Rv3655c/TadE"/>
</dbReference>
<keyword evidence="1" id="KW-0732">Signal</keyword>
<reference evidence="2" key="1">
    <citation type="submission" date="2021-06" db="EMBL/GenBank/DDBJ databases">
        <title>Complete genome sequence of Nocardioides sp. G188.</title>
        <authorList>
            <person name="Im W.-T."/>
        </authorList>
    </citation>
    <scope>NUCLEOTIDE SEQUENCE</scope>
    <source>
        <strain evidence="2">G188</strain>
    </source>
</reference>
<protein>
    <submittedName>
        <fullName evidence="2">Pilus assembly protein</fullName>
    </submittedName>
</protein>
<name>A0A975T2U7_9ACTN</name>
<dbReference type="EMBL" id="CP077062">
    <property type="protein sequence ID" value="QWZ10663.1"/>
    <property type="molecule type" value="Genomic_DNA"/>
</dbReference>
<sequence length="103" mass="10624">MVLPALAAVALGLVWLLSLAATQVRVVDAARETARAVARDDAAGSATALGRRVAPDGSRITVREDGDTVVVRVRTEVHGPGGLFGFLPGVDVRAEAVAAREPQ</sequence>
<feature type="chain" id="PRO_5039281576" evidence="1">
    <location>
        <begin position="21"/>
        <end position="103"/>
    </location>
</feature>
<evidence type="ECO:0000313" key="2">
    <source>
        <dbReference type="EMBL" id="QWZ10663.1"/>
    </source>
</evidence>
<accession>A0A975T2U7</accession>
<proteinExistence type="predicted"/>
<gene>
    <name evidence="2" type="ORF">KRR39_18610</name>
</gene>
<keyword evidence="3" id="KW-1185">Reference proteome</keyword>
<evidence type="ECO:0000313" key="3">
    <source>
        <dbReference type="Proteomes" id="UP000683575"/>
    </source>
</evidence>
<feature type="signal peptide" evidence="1">
    <location>
        <begin position="1"/>
        <end position="20"/>
    </location>
</feature>
<organism evidence="2 3">
    <name type="scientific">Nocardioides panacis</name>
    <dbReference type="NCBI Taxonomy" id="2849501"/>
    <lineage>
        <taxon>Bacteria</taxon>
        <taxon>Bacillati</taxon>
        <taxon>Actinomycetota</taxon>
        <taxon>Actinomycetes</taxon>
        <taxon>Propionibacteriales</taxon>
        <taxon>Nocardioidaceae</taxon>
        <taxon>Nocardioides</taxon>
    </lineage>
</organism>
<dbReference type="NCBIfam" id="NF041390">
    <property type="entry name" value="TadE_Rv3655c"/>
    <property type="match status" value="1"/>
</dbReference>
<evidence type="ECO:0000256" key="1">
    <source>
        <dbReference type="SAM" id="SignalP"/>
    </source>
</evidence>
<dbReference type="KEGG" id="nps:KRR39_18610"/>